<dbReference type="PANTHER" id="PTHR11544">
    <property type="entry name" value="COLD SHOCK DOMAIN CONTAINING PROTEINS"/>
    <property type="match status" value="1"/>
</dbReference>
<feature type="compositionally biased region" description="Basic and acidic residues" evidence="1">
    <location>
        <begin position="118"/>
        <end position="128"/>
    </location>
</feature>
<protein>
    <submittedName>
        <fullName evidence="3">Cold shock domain-containing protein</fullName>
    </submittedName>
</protein>
<reference evidence="3 4" key="1">
    <citation type="submission" date="2021-04" db="EMBL/GenBank/DDBJ databases">
        <authorList>
            <person name="Pira H."/>
            <person name="Risdian C."/>
            <person name="Wink J."/>
        </authorList>
    </citation>
    <scope>NUCLEOTIDE SEQUENCE [LARGE SCALE GENOMIC DNA]</scope>
    <source>
        <strain evidence="3 4">WHA3</strain>
    </source>
</reference>
<sequence>MLEANSVSASANEVNHARQSGGDVLAGGEDRHAAEGSFEISGRVKWFDLVRGYGFIVPEDDDGDILVHFSCLADIGRRALPEGAGVRCIAVDRPRGRQALAVTEVDLSTAIGPDPEAEAQRAKERDDPLSLIKSAGPPESCSVKWFNRLKGYGFLVAANDTDRDIFVHMETVRRGGLTDLEPGQMVVARIVQRSKGPLAVIVEPPETATDIDMPRTASAGSAV</sequence>
<feature type="domain" description="CSD" evidence="2">
    <location>
        <begin position="39"/>
        <end position="104"/>
    </location>
</feature>
<evidence type="ECO:0000259" key="2">
    <source>
        <dbReference type="PROSITE" id="PS51857"/>
    </source>
</evidence>
<feature type="region of interest" description="Disordered" evidence="1">
    <location>
        <begin position="111"/>
        <end position="133"/>
    </location>
</feature>
<dbReference type="InterPro" id="IPR002059">
    <property type="entry name" value="CSP_DNA-bd"/>
</dbReference>
<evidence type="ECO:0000313" key="3">
    <source>
        <dbReference type="EMBL" id="MBV7257542.1"/>
    </source>
</evidence>
<keyword evidence="4" id="KW-1185">Reference proteome</keyword>
<evidence type="ECO:0000313" key="4">
    <source>
        <dbReference type="Proteomes" id="UP000722336"/>
    </source>
</evidence>
<proteinExistence type="predicted"/>
<dbReference type="InterPro" id="IPR011129">
    <property type="entry name" value="CSD"/>
</dbReference>
<gene>
    <name evidence="3" type="ORF">KCG44_12175</name>
</gene>
<feature type="domain" description="CSD" evidence="2">
    <location>
        <begin position="138"/>
        <end position="204"/>
    </location>
</feature>
<dbReference type="Proteomes" id="UP000722336">
    <property type="component" value="Unassembled WGS sequence"/>
</dbReference>
<feature type="region of interest" description="Disordered" evidence="1">
    <location>
        <begin position="1"/>
        <end position="29"/>
    </location>
</feature>
<dbReference type="SMART" id="SM00357">
    <property type="entry name" value="CSP"/>
    <property type="match status" value="2"/>
</dbReference>
<comment type="caution">
    <text evidence="3">The sequence shown here is derived from an EMBL/GenBank/DDBJ whole genome shotgun (WGS) entry which is preliminary data.</text>
</comment>
<dbReference type="InterPro" id="IPR050181">
    <property type="entry name" value="Cold_shock_domain"/>
</dbReference>
<evidence type="ECO:0000256" key="1">
    <source>
        <dbReference type="SAM" id="MobiDB-lite"/>
    </source>
</evidence>
<dbReference type="EMBL" id="JAGSPA010000004">
    <property type="protein sequence ID" value="MBV7257542.1"/>
    <property type="molecule type" value="Genomic_DNA"/>
</dbReference>
<dbReference type="Pfam" id="PF00313">
    <property type="entry name" value="CSD"/>
    <property type="match status" value="2"/>
</dbReference>
<feature type="compositionally biased region" description="Polar residues" evidence="1">
    <location>
        <begin position="1"/>
        <end position="13"/>
    </location>
</feature>
<dbReference type="CDD" id="cd04458">
    <property type="entry name" value="CSP_CDS"/>
    <property type="match status" value="2"/>
</dbReference>
<organism evidence="3 4">
    <name type="scientific">Pacificimonas pallii</name>
    <dbReference type="NCBI Taxonomy" id="2827236"/>
    <lineage>
        <taxon>Bacteria</taxon>
        <taxon>Pseudomonadati</taxon>
        <taxon>Pseudomonadota</taxon>
        <taxon>Alphaproteobacteria</taxon>
        <taxon>Sphingomonadales</taxon>
        <taxon>Sphingosinicellaceae</taxon>
        <taxon>Pacificimonas</taxon>
    </lineage>
</organism>
<dbReference type="PROSITE" id="PS51857">
    <property type="entry name" value="CSD_2"/>
    <property type="match status" value="2"/>
</dbReference>
<name>A0ABS6SGJ7_9SPHN</name>
<accession>A0ABS6SGJ7</accession>